<dbReference type="AlphaFoldDB" id="A0A8H3G4I1"/>
<dbReference type="Proteomes" id="UP000664521">
    <property type="component" value="Unassembled WGS sequence"/>
</dbReference>
<organism evidence="2 3">
    <name type="scientific">Heterodermia speciosa</name>
    <dbReference type="NCBI Taxonomy" id="116794"/>
    <lineage>
        <taxon>Eukaryota</taxon>
        <taxon>Fungi</taxon>
        <taxon>Dikarya</taxon>
        <taxon>Ascomycota</taxon>
        <taxon>Pezizomycotina</taxon>
        <taxon>Lecanoromycetes</taxon>
        <taxon>OSLEUM clade</taxon>
        <taxon>Lecanoromycetidae</taxon>
        <taxon>Caliciales</taxon>
        <taxon>Physciaceae</taxon>
        <taxon>Heterodermia</taxon>
    </lineage>
</organism>
<feature type="compositionally biased region" description="Basic and acidic residues" evidence="1">
    <location>
        <begin position="10"/>
        <end position="20"/>
    </location>
</feature>
<dbReference type="OrthoDB" id="10509228at2759"/>
<gene>
    <name evidence="2" type="ORF">HETSPECPRED_009313</name>
</gene>
<evidence type="ECO:0000313" key="3">
    <source>
        <dbReference type="Proteomes" id="UP000664521"/>
    </source>
</evidence>
<sequence>MSHPPNFDSMTKDERRAWREQDLERRKTLRQERQAPLIADRPSFSISLDGPSRLSLSAPSFKFAATLHYQSEPRASGRHILLPKEHGPLAKNAISRGYHCVYKSGECTPTDRVAQRLLNVNLKKPRDSTGRFIPNEKLDISAENGYVELAPGDILMNEISMDLSESSQWRQLLQVGEKYWLRYDTSLAMAQASSGGVGIPVGWRYGTLEVSESSPCCCSNAYADSCQEYKEKQVDHIDSVPIPLAASNTINFEVTE</sequence>
<evidence type="ECO:0000313" key="2">
    <source>
        <dbReference type="EMBL" id="CAF9934649.1"/>
    </source>
</evidence>
<comment type="caution">
    <text evidence="2">The sequence shown here is derived from an EMBL/GenBank/DDBJ whole genome shotgun (WGS) entry which is preliminary data.</text>
</comment>
<reference evidence="2" key="1">
    <citation type="submission" date="2021-03" db="EMBL/GenBank/DDBJ databases">
        <authorList>
            <person name="Tagirdzhanova G."/>
        </authorList>
    </citation>
    <scope>NUCLEOTIDE SEQUENCE</scope>
</reference>
<dbReference type="EMBL" id="CAJPDS010000076">
    <property type="protein sequence ID" value="CAF9934649.1"/>
    <property type="molecule type" value="Genomic_DNA"/>
</dbReference>
<proteinExistence type="predicted"/>
<feature type="region of interest" description="Disordered" evidence="1">
    <location>
        <begin position="1"/>
        <end position="20"/>
    </location>
</feature>
<accession>A0A8H3G4I1</accession>
<name>A0A8H3G4I1_9LECA</name>
<protein>
    <submittedName>
        <fullName evidence="2">Uncharacterized protein</fullName>
    </submittedName>
</protein>
<keyword evidence="3" id="KW-1185">Reference proteome</keyword>
<evidence type="ECO:0000256" key="1">
    <source>
        <dbReference type="SAM" id="MobiDB-lite"/>
    </source>
</evidence>